<protein>
    <recommendedName>
        <fullName evidence="3">TF-B3 domain-containing protein</fullName>
    </recommendedName>
</protein>
<dbReference type="AlphaFoldDB" id="A0A3P6BSU0"/>
<accession>A0A3P6BSU0</accession>
<reference evidence="2" key="1">
    <citation type="submission" date="2018-11" db="EMBL/GenBank/DDBJ databases">
        <authorList>
            <consortium name="Genoscope - CEA"/>
            <person name="William W."/>
        </authorList>
    </citation>
    <scope>NUCLEOTIDE SEQUENCE</scope>
</reference>
<gene>
    <name evidence="2" type="ORF">BOLC4T22701H</name>
</gene>
<organism evidence="2">
    <name type="scientific">Brassica oleracea</name>
    <name type="common">Wild cabbage</name>
    <dbReference type="NCBI Taxonomy" id="3712"/>
    <lineage>
        <taxon>Eukaryota</taxon>
        <taxon>Viridiplantae</taxon>
        <taxon>Streptophyta</taxon>
        <taxon>Embryophyta</taxon>
        <taxon>Tracheophyta</taxon>
        <taxon>Spermatophyta</taxon>
        <taxon>Magnoliopsida</taxon>
        <taxon>eudicotyledons</taxon>
        <taxon>Gunneridae</taxon>
        <taxon>Pentapetalae</taxon>
        <taxon>rosids</taxon>
        <taxon>malvids</taxon>
        <taxon>Brassicales</taxon>
        <taxon>Brassicaceae</taxon>
        <taxon>Brassiceae</taxon>
        <taxon>Brassica</taxon>
    </lineage>
</organism>
<dbReference type="EMBL" id="LR031873">
    <property type="protein sequence ID" value="VDD05826.1"/>
    <property type="molecule type" value="Genomic_DNA"/>
</dbReference>
<feature type="compositionally biased region" description="Polar residues" evidence="1">
    <location>
        <begin position="127"/>
        <end position="150"/>
    </location>
</feature>
<feature type="compositionally biased region" description="Basic residues" evidence="1">
    <location>
        <begin position="167"/>
        <end position="177"/>
    </location>
</feature>
<sequence length="349" mass="39697">MALESFNLRVSHFVSLFIPLEKVIPASYYDELPHLCFPKQRFSKEVVDASVKWLWLRGEMRFISDKGGLSSLRITVLQRDVMTFVYDGSRNFKVCIYSGSGGCEETRAVAQVIAVDDDDDYKEDSVCSLSSQDTNTSSEPETAQTVPSARNQEDSNIIEPEMAKTVPRTRNRGKKRAVVVQDSDESFISEDSNSMSDDSSYSPPNEDTLLDVAPKVTNSRKKGDLGSLNSNVGSTSNISRSELGRNTTIKNPQVYLDDPNNVCFETIVKNRIYELFQDNVWYIDNHENGTLEARATTWMYHRVVIKKWDRICIRNRLRKGDRLLCELFRKDGLVYEIKIHNVTTATTEI</sequence>
<evidence type="ECO:0000313" key="2">
    <source>
        <dbReference type="EMBL" id="VDD05826.1"/>
    </source>
</evidence>
<feature type="region of interest" description="Disordered" evidence="1">
    <location>
        <begin position="124"/>
        <end position="239"/>
    </location>
</feature>
<evidence type="ECO:0008006" key="3">
    <source>
        <dbReference type="Google" id="ProtNLM"/>
    </source>
</evidence>
<feature type="compositionally biased region" description="Low complexity" evidence="1">
    <location>
        <begin position="189"/>
        <end position="202"/>
    </location>
</feature>
<feature type="compositionally biased region" description="Polar residues" evidence="1">
    <location>
        <begin position="227"/>
        <end position="239"/>
    </location>
</feature>
<proteinExistence type="predicted"/>
<name>A0A3P6BSU0_BRAOL</name>
<evidence type="ECO:0000256" key="1">
    <source>
        <dbReference type="SAM" id="MobiDB-lite"/>
    </source>
</evidence>